<reference evidence="1 2" key="1">
    <citation type="journal article" date="1991" name="Int. J. Syst. Bacteriol.">
        <title>Description of the erythromycin-producing bacterium Arthrobacter sp. strain NRRL B-3381 as Aeromicrobium erythreum gen. nov., sp. nov.</title>
        <authorList>
            <person name="Miller E.S."/>
            <person name="Woese C.R."/>
            <person name="Brenner S."/>
        </authorList>
    </citation>
    <scope>NUCLEOTIDE SEQUENCE [LARGE SCALE GENOMIC DNA]</scope>
    <source>
        <strain evidence="1 2">AR18</strain>
    </source>
</reference>
<dbReference type="CDD" id="cd04647">
    <property type="entry name" value="LbH_MAT_like"/>
    <property type="match status" value="1"/>
</dbReference>
<dbReference type="PANTHER" id="PTHR23416:SF78">
    <property type="entry name" value="LIPOPOLYSACCHARIDE BIOSYNTHESIS O-ACETYL TRANSFERASE WBBJ-RELATED"/>
    <property type="match status" value="1"/>
</dbReference>
<name>A0A0U4CYJ7_9ACTN</name>
<accession>A0A0U4CYJ7</accession>
<gene>
    <name evidence="1" type="ORF">AERYTH_14085</name>
</gene>
<dbReference type="KEGG" id="aer:AERYTH_14085"/>
<dbReference type="EMBL" id="CP011502">
    <property type="protein sequence ID" value="ALX05741.1"/>
    <property type="molecule type" value="Genomic_DNA"/>
</dbReference>
<dbReference type="PANTHER" id="PTHR23416">
    <property type="entry name" value="SIALIC ACID SYNTHASE-RELATED"/>
    <property type="match status" value="1"/>
</dbReference>
<evidence type="ECO:0008006" key="3">
    <source>
        <dbReference type="Google" id="ProtNLM"/>
    </source>
</evidence>
<protein>
    <recommendedName>
        <fullName evidence="3">Acetyltransferase</fullName>
    </recommendedName>
</protein>
<dbReference type="OrthoDB" id="2643438at2"/>
<dbReference type="PATRIC" id="fig|2041.4.peg.2937"/>
<dbReference type="InterPro" id="IPR001451">
    <property type="entry name" value="Hexapep"/>
</dbReference>
<dbReference type="SUPFAM" id="SSF51161">
    <property type="entry name" value="Trimeric LpxA-like enzymes"/>
    <property type="match status" value="1"/>
</dbReference>
<dbReference type="InterPro" id="IPR011004">
    <property type="entry name" value="Trimer_LpxA-like_sf"/>
</dbReference>
<sequence>MAAGNRWDVGPDAVVTVGPRTYVSPDCTVVSTQGVSIGADCAIGWGVQIVDDDFHRHGSGGHVPDGPSSAPITIGDHVWVGSRAMIFKGVTIADGCIVAGGAVVTRSVEEPRSMVAGSPARVVRSDVDWT</sequence>
<dbReference type="InterPro" id="IPR051159">
    <property type="entry name" value="Hexapeptide_acetyltransf"/>
</dbReference>
<evidence type="ECO:0000313" key="2">
    <source>
        <dbReference type="Proteomes" id="UP000067689"/>
    </source>
</evidence>
<organism evidence="1 2">
    <name type="scientific">Aeromicrobium erythreum</name>
    <dbReference type="NCBI Taxonomy" id="2041"/>
    <lineage>
        <taxon>Bacteria</taxon>
        <taxon>Bacillati</taxon>
        <taxon>Actinomycetota</taxon>
        <taxon>Actinomycetes</taxon>
        <taxon>Propionibacteriales</taxon>
        <taxon>Nocardioidaceae</taxon>
        <taxon>Aeromicrobium</taxon>
    </lineage>
</organism>
<dbReference type="STRING" id="2041.AERYTH_14085"/>
<dbReference type="AlphaFoldDB" id="A0A0U4CYJ7"/>
<proteinExistence type="predicted"/>
<dbReference type="Gene3D" id="2.160.10.10">
    <property type="entry name" value="Hexapeptide repeat proteins"/>
    <property type="match status" value="1"/>
</dbReference>
<evidence type="ECO:0000313" key="1">
    <source>
        <dbReference type="EMBL" id="ALX05741.1"/>
    </source>
</evidence>
<keyword evidence="2" id="KW-1185">Reference proteome</keyword>
<dbReference type="Pfam" id="PF14602">
    <property type="entry name" value="Hexapep_2"/>
    <property type="match status" value="1"/>
</dbReference>
<dbReference type="Proteomes" id="UP000067689">
    <property type="component" value="Chromosome"/>
</dbReference>